<keyword evidence="4" id="KW-1185">Reference proteome</keyword>
<dbReference type="NCBIfam" id="NF037970">
    <property type="entry name" value="vanZ_1"/>
    <property type="match status" value="1"/>
</dbReference>
<comment type="caution">
    <text evidence="3">The sequence shown here is derived from an EMBL/GenBank/DDBJ whole genome shotgun (WGS) entry which is preliminary data.</text>
</comment>
<feature type="domain" description="VanZ-like" evidence="2">
    <location>
        <begin position="20"/>
        <end position="152"/>
    </location>
</feature>
<feature type="transmembrane region" description="Helical" evidence="1">
    <location>
        <begin position="132"/>
        <end position="153"/>
    </location>
</feature>
<evidence type="ECO:0000256" key="1">
    <source>
        <dbReference type="SAM" id="Phobius"/>
    </source>
</evidence>
<dbReference type="RefSeq" id="WP_283722796.1">
    <property type="nucleotide sequence ID" value="NZ_JASJEW010000003.1"/>
</dbReference>
<dbReference type="Proteomes" id="UP001431693">
    <property type="component" value="Unassembled WGS sequence"/>
</dbReference>
<gene>
    <name evidence="3" type="ORF">QJ043_08210</name>
</gene>
<keyword evidence="1" id="KW-0472">Membrane</keyword>
<keyword evidence="1" id="KW-1133">Transmembrane helix</keyword>
<evidence type="ECO:0000313" key="3">
    <source>
        <dbReference type="EMBL" id="MDJ1130057.1"/>
    </source>
</evidence>
<proteinExistence type="predicted"/>
<name>A0ABT6ZLX7_9ACTN</name>
<dbReference type="InterPro" id="IPR006976">
    <property type="entry name" value="VanZ-like"/>
</dbReference>
<keyword evidence="1" id="KW-0812">Transmembrane</keyword>
<feature type="transmembrane region" description="Helical" evidence="1">
    <location>
        <begin position="106"/>
        <end position="126"/>
    </location>
</feature>
<evidence type="ECO:0000313" key="4">
    <source>
        <dbReference type="Proteomes" id="UP001431693"/>
    </source>
</evidence>
<dbReference type="Pfam" id="PF04892">
    <property type="entry name" value="VanZ"/>
    <property type="match status" value="1"/>
</dbReference>
<organism evidence="3 4">
    <name type="scientific">Kribbibacterium absianum</name>
    <dbReference type="NCBI Taxonomy" id="3044210"/>
    <lineage>
        <taxon>Bacteria</taxon>
        <taxon>Bacillati</taxon>
        <taxon>Actinomycetota</taxon>
        <taxon>Coriobacteriia</taxon>
        <taxon>Coriobacteriales</taxon>
        <taxon>Kribbibacteriaceae</taxon>
        <taxon>Kribbibacterium</taxon>
    </lineage>
</organism>
<dbReference type="EMBL" id="JASJEX010000004">
    <property type="protein sequence ID" value="MDJ1130057.1"/>
    <property type="molecule type" value="Genomic_DNA"/>
</dbReference>
<sequence length="165" mass="18288">MVSRSNGHTTRTRPGSRWWAAALVLWVLFVWSRSLYGGDESSGQSLWVVERVRWLFEALGVTDADTMTFIVRKTAHFLEYLVLGVLASLAFGPWRTHGRERVRRAVAAAVVYACVPVADETIQLFVPGRAGMVADMLLDMSGCATGLLLAWLATALRRKHVQLGT</sequence>
<feature type="transmembrane region" description="Helical" evidence="1">
    <location>
        <begin position="77"/>
        <end position="94"/>
    </location>
</feature>
<accession>A0ABT6ZLX7</accession>
<evidence type="ECO:0000259" key="2">
    <source>
        <dbReference type="Pfam" id="PF04892"/>
    </source>
</evidence>
<protein>
    <submittedName>
        <fullName evidence="3">VanZ family protein</fullName>
    </submittedName>
</protein>
<reference evidence="3" key="1">
    <citation type="submission" date="2023-05" db="EMBL/GenBank/DDBJ databases">
        <title>[olsenella] sp. nov., isolated from a pig farm feces dump.</title>
        <authorList>
            <person name="Chang Y.-H."/>
        </authorList>
    </citation>
    <scope>NUCLEOTIDE SEQUENCE</scope>
    <source>
        <strain evidence="3">YH-ols2217</strain>
    </source>
</reference>